<protein>
    <submittedName>
        <fullName evidence="2">Uncharacterized protein</fullName>
    </submittedName>
</protein>
<dbReference type="Proteomes" id="UP000315540">
    <property type="component" value="Unassembled WGS sequence"/>
</dbReference>
<dbReference type="NCBIfam" id="NF041384">
    <property type="entry name" value="YHS_seleno_dom"/>
    <property type="match status" value="1"/>
</dbReference>
<organism evidence="2 3">
    <name type="scientific">Aquimarina algicola</name>
    <dbReference type="NCBI Taxonomy" id="2589995"/>
    <lineage>
        <taxon>Bacteria</taxon>
        <taxon>Pseudomonadati</taxon>
        <taxon>Bacteroidota</taxon>
        <taxon>Flavobacteriia</taxon>
        <taxon>Flavobacteriales</taxon>
        <taxon>Flavobacteriaceae</taxon>
        <taxon>Aquimarina</taxon>
    </lineage>
</organism>
<sequence>MKKYLVVLSLVFLKTASAQETNFNTSRGYAVKGYDVVEYFNNKAVKGSNTFKTTYKNVNYKFSSQKNLDVFLSAPEKFIPQYGGFCAYAIAINGEKVDINPNTFEIRDDKLYLFYNSWGVNTLNKWIKEDAEKLKKEADTNWQNITSKK</sequence>
<evidence type="ECO:0000313" key="3">
    <source>
        <dbReference type="Proteomes" id="UP000315540"/>
    </source>
</evidence>
<comment type="caution">
    <text evidence="2">The sequence shown here is derived from an EMBL/GenBank/DDBJ whole genome shotgun (WGS) entry which is preliminary data.</text>
</comment>
<evidence type="ECO:0000313" key="2">
    <source>
        <dbReference type="EMBL" id="TPN87524.1"/>
    </source>
</evidence>
<dbReference type="EMBL" id="VFWZ01000002">
    <property type="protein sequence ID" value="TPN87524.1"/>
    <property type="molecule type" value="Genomic_DNA"/>
</dbReference>
<feature type="chain" id="PRO_5021399289" evidence="1">
    <location>
        <begin position="19"/>
        <end position="149"/>
    </location>
</feature>
<keyword evidence="1" id="KW-0732">Signal</keyword>
<feature type="signal peptide" evidence="1">
    <location>
        <begin position="1"/>
        <end position="18"/>
    </location>
</feature>
<gene>
    <name evidence="2" type="ORF">FHK87_08045</name>
</gene>
<reference evidence="2 3" key="1">
    <citation type="submission" date="2019-06" db="EMBL/GenBank/DDBJ databases">
        <authorList>
            <person name="Meng X."/>
        </authorList>
    </citation>
    <scope>NUCLEOTIDE SEQUENCE [LARGE SCALE GENOMIC DNA]</scope>
    <source>
        <strain evidence="2 3">M625</strain>
    </source>
</reference>
<dbReference type="OrthoDB" id="344729at2"/>
<proteinExistence type="predicted"/>
<dbReference type="AlphaFoldDB" id="A0A504JA50"/>
<dbReference type="RefSeq" id="WP_140592166.1">
    <property type="nucleotide sequence ID" value="NZ_VFWZ01000002.1"/>
</dbReference>
<keyword evidence="3" id="KW-1185">Reference proteome</keyword>
<evidence type="ECO:0000256" key="1">
    <source>
        <dbReference type="SAM" id="SignalP"/>
    </source>
</evidence>
<name>A0A504JA50_9FLAO</name>
<accession>A0A504JA50</accession>